<keyword evidence="4" id="KW-1003">Cell membrane</keyword>
<keyword evidence="7" id="KW-0653">Protein transport</keyword>
<dbReference type="NCBIfam" id="TIGR01352">
    <property type="entry name" value="tonB_Cterm"/>
    <property type="match status" value="1"/>
</dbReference>
<keyword evidence="12" id="KW-1185">Reference proteome</keyword>
<evidence type="ECO:0000256" key="8">
    <source>
        <dbReference type="ARBA" id="ARBA00022989"/>
    </source>
</evidence>
<evidence type="ECO:0000256" key="4">
    <source>
        <dbReference type="ARBA" id="ARBA00022475"/>
    </source>
</evidence>
<gene>
    <name evidence="11" type="ORF">QNI19_16035</name>
</gene>
<sequence>MKYIYTLIISLSTITCISAQTKTPTESTSDSVYLFVDHMPEFPGGIPKLSKFIEKNLNYPEEALKANVTGTVFASFVIGKDGTIQNLFIAKGIGYGCDQEVLRVLRLMPTWSPGILNGQPVPVRFAIPVNFGLTRK</sequence>
<dbReference type="EMBL" id="JASJOT010000009">
    <property type="protein sequence ID" value="MDJ1494455.1"/>
    <property type="molecule type" value="Genomic_DNA"/>
</dbReference>
<feature type="domain" description="TonB C-terminal" evidence="10">
    <location>
        <begin position="44"/>
        <end position="136"/>
    </location>
</feature>
<evidence type="ECO:0000313" key="12">
    <source>
        <dbReference type="Proteomes" id="UP001228581"/>
    </source>
</evidence>
<comment type="similarity">
    <text evidence="2">Belongs to the TonB family.</text>
</comment>
<reference evidence="11 12" key="1">
    <citation type="submission" date="2023-05" db="EMBL/GenBank/DDBJ databases">
        <authorList>
            <person name="Zhang X."/>
        </authorList>
    </citation>
    <scope>NUCLEOTIDE SEQUENCE [LARGE SCALE GENOMIC DNA]</scope>
    <source>
        <strain evidence="11 12">DM2B3-1</strain>
    </source>
</reference>
<dbReference type="Pfam" id="PF03544">
    <property type="entry name" value="TonB_C"/>
    <property type="match status" value="1"/>
</dbReference>
<evidence type="ECO:0000256" key="7">
    <source>
        <dbReference type="ARBA" id="ARBA00022927"/>
    </source>
</evidence>
<dbReference type="Gene3D" id="3.30.1150.10">
    <property type="match status" value="1"/>
</dbReference>
<evidence type="ECO:0000256" key="5">
    <source>
        <dbReference type="ARBA" id="ARBA00022519"/>
    </source>
</evidence>
<dbReference type="InterPro" id="IPR037682">
    <property type="entry name" value="TonB_C"/>
</dbReference>
<keyword evidence="3" id="KW-0813">Transport</keyword>
<dbReference type="PROSITE" id="PS52015">
    <property type="entry name" value="TONB_CTD"/>
    <property type="match status" value="1"/>
</dbReference>
<dbReference type="PANTHER" id="PTHR33446:SF2">
    <property type="entry name" value="PROTEIN TONB"/>
    <property type="match status" value="1"/>
</dbReference>
<evidence type="ECO:0000313" key="11">
    <source>
        <dbReference type="EMBL" id="MDJ1494455.1"/>
    </source>
</evidence>
<dbReference type="RefSeq" id="WP_313997609.1">
    <property type="nucleotide sequence ID" value="NZ_JASJOR010000012.1"/>
</dbReference>
<dbReference type="InterPro" id="IPR006260">
    <property type="entry name" value="TonB/TolA_C"/>
</dbReference>
<evidence type="ECO:0000259" key="10">
    <source>
        <dbReference type="PROSITE" id="PS52015"/>
    </source>
</evidence>
<evidence type="ECO:0000256" key="9">
    <source>
        <dbReference type="ARBA" id="ARBA00023136"/>
    </source>
</evidence>
<comment type="subcellular location">
    <subcellularLocation>
        <location evidence="1">Cell inner membrane</location>
        <topology evidence="1">Single-pass membrane protein</topology>
        <orientation evidence="1">Periplasmic side</orientation>
    </subcellularLocation>
</comment>
<evidence type="ECO:0000256" key="2">
    <source>
        <dbReference type="ARBA" id="ARBA00006555"/>
    </source>
</evidence>
<keyword evidence="5" id="KW-0997">Cell inner membrane</keyword>
<keyword evidence="9" id="KW-0472">Membrane</keyword>
<evidence type="ECO:0000256" key="1">
    <source>
        <dbReference type="ARBA" id="ARBA00004383"/>
    </source>
</evidence>
<keyword evidence="8" id="KW-1133">Transmembrane helix</keyword>
<protein>
    <submittedName>
        <fullName evidence="11">Energy transducer TonB</fullName>
    </submittedName>
</protein>
<comment type="caution">
    <text evidence="11">The sequence shown here is derived from an EMBL/GenBank/DDBJ whole genome shotgun (WGS) entry which is preliminary data.</text>
</comment>
<evidence type="ECO:0000256" key="3">
    <source>
        <dbReference type="ARBA" id="ARBA00022448"/>
    </source>
</evidence>
<accession>A0ABT7CL86</accession>
<evidence type="ECO:0000256" key="6">
    <source>
        <dbReference type="ARBA" id="ARBA00022692"/>
    </source>
</evidence>
<proteinExistence type="inferred from homology"/>
<name>A0ABT7CL86_9BACT</name>
<keyword evidence="6" id="KW-0812">Transmembrane</keyword>
<dbReference type="InterPro" id="IPR051045">
    <property type="entry name" value="TonB-dependent_transducer"/>
</dbReference>
<organism evidence="11 12">
    <name type="scientific">Xanthocytophaga flava</name>
    <dbReference type="NCBI Taxonomy" id="3048013"/>
    <lineage>
        <taxon>Bacteria</taxon>
        <taxon>Pseudomonadati</taxon>
        <taxon>Bacteroidota</taxon>
        <taxon>Cytophagia</taxon>
        <taxon>Cytophagales</taxon>
        <taxon>Rhodocytophagaceae</taxon>
        <taxon>Xanthocytophaga</taxon>
    </lineage>
</organism>
<dbReference type="Proteomes" id="UP001228581">
    <property type="component" value="Unassembled WGS sequence"/>
</dbReference>
<dbReference type="PANTHER" id="PTHR33446">
    <property type="entry name" value="PROTEIN TONB-RELATED"/>
    <property type="match status" value="1"/>
</dbReference>
<dbReference type="SUPFAM" id="SSF74653">
    <property type="entry name" value="TolA/TonB C-terminal domain"/>
    <property type="match status" value="1"/>
</dbReference>